<proteinExistence type="predicted"/>
<reference evidence="1 2" key="1">
    <citation type="journal article" date="2019" name="Int. J. Syst. Evol. Microbiol.">
        <title>The Global Catalogue of Microorganisms (GCM) 10K type strain sequencing project: providing services to taxonomists for standard genome sequencing and annotation.</title>
        <authorList>
            <consortium name="The Broad Institute Genomics Platform"/>
            <consortium name="The Broad Institute Genome Sequencing Center for Infectious Disease"/>
            <person name="Wu L."/>
            <person name="Ma J."/>
        </authorList>
    </citation>
    <scope>NUCLEOTIDE SEQUENCE [LARGE SCALE GENOMIC DNA]</scope>
    <source>
        <strain evidence="1 2">JCM 9383</strain>
    </source>
</reference>
<keyword evidence="2" id="KW-1185">Reference proteome</keyword>
<organism evidence="1 2">
    <name type="scientific">Saccharopolyspora taberi</name>
    <dbReference type="NCBI Taxonomy" id="60895"/>
    <lineage>
        <taxon>Bacteria</taxon>
        <taxon>Bacillati</taxon>
        <taxon>Actinomycetota</taxon>
        <taxon>Actinomycetes</taxon>
        <taxon>Pseudonocardiales</taxon>
        <taxon>Pseudonocardiaceae</taxon>
        <taxon>Saccharopolyspora</taxon>
    </lineage>
</organism>
<dbReference type="Proteomes" id="UP001500979">
    <property type="component" value="Unassembled WGS sequence"/>
</dbReference>
<protein>
    <submittedName>
        <fullName evidence="1">Uncharacterized protein</fullName>
    </submittedName>
</protein>
<accession>A0ABN3V030</accession>
<gene>
    <name evidence="1" type="ORF">GCM10010470_00240</name>
</gene>
<evidence type="ECO:0000313" key="2">
    <source>
        <dbReference type="Proteomes" id="UP001500979"/>
    </source>
</evidence>
<evidence type="ECO:0000313" key="1">
    <source>
        <dbReference type="EMBL" id="GAA2772694.1"/>
    </source>
</evidence>
<comment type="caution">
    <text evidence="1">The sequence shown here is derived from an EMBL/GenBank/DDBJ whole genome shotgun (WGS) entry which is preliminary data.</text>
</comment>
<dbReference type="EMBL" id="BAAAUX010000001">
    <property type="protein sequence ID" value="GAA2772694.1"/>
    <property type="molecule type" value="Genomic_DNA"/>
</dbReference>
<dbReference type="RefSeq" id="WP_344677215.1">
    <property type="nucleotide sequence ID" value="NZ_BAAAUX010000001.1"/>
</dbReference>
<sequence>MTNPYLPPSHSDRDVHWHAYIERCCGAPGVHSTRDERLAQQPEETFRTPEGAAEWVGAMVAAYARKDEVRLIGPMGGVGQVGDPDHVMHERRESLVILLRGDSHYVDFRGETGRVHLWVEAVTPDECKEDIVHDGDDQ</sequence>
<name>A0ABN3V030_9PSEU</name>